<dbReference type="Pfam" id="PF07734">
    <property type="entry name" value="FBA_1"/>
    <property type="match status" value="1"/>
</dbReference>
<dbReference type="Proteomes" id="UP000237000">
    <property type="component" value="Unassembled WGS sequence"/>
</dbReference>
<dbReference type="InterPro" id="IPR001810">
    <property type="entry name" value="F-box_dom"/>
</dbReference>
<sequence length="442" mass="50792">MVTKRRRKTSYSTKRRKRETSYDSIQIDNNDKQNQRLDPSITDLPLDILANILLRLSATSIITCKRVCKTWRDLILDPTFAKHAYLVVQENTTILFRDIQSYLIEPKNDPDFHPGFCHCESMFCRPSCHSSDINLETRLKVPLCKTNVMTTSENVRKVRLSRYSIVNSCNGLLCLISRQDHHDPVVVCNPITGEFIHISNILPESSDSKHVWVSDVFGLGFSPKNNHYKVIRMISHWDPDSPCRTILEAEVYTLGAGSRKKVDNVPFPALYLQFHTYLNGVLYWLSNIRPTKIFSFDLDMEQFHLHNVPSGCCRKRLTMGVLGGSLYVCESETSDHVRIGIWVMEKYGDRNSWTKLFTIEEYGYYGGPRDGSFRPISYLNNGTTLLLVHSPSNKLIHYHLTGLNGVKSKSIWICGRKMYFQVIVHTPSFISLKDILMEANTN</sequence>
<dbReference type="AlphaFoldDB" id="A0A2P5CAG4"/>
<evidence type="ECO:0000313" key="3">
    <source>
        <dbReference type="EMBL" id="PON57985.1"/>
    </source>
</evidence>
<dbReference type="EMBL" id="JXTC01000391">
    <property type="protein sequence ID" value="PON57985.1"/>
    <property type="molecule type" value="Genomic_DNA"/>
</dbReference>
<protein>
    <submittedName>
        <fullName evidence="3">F-box domain containing protein</fullName>
    </submittedName>
</protein>
<organism evidence="3 4">
    <name type="scientific">Trema orientale</name>
    <name type="common">Charcoal tree</name>
    <name type="synonym">Celtis orientalis</name>
    <dbReference type="NCBI Taxonomy" id="63057"/>
    <lineage>
        <taxon>Eukaryota</taxon>
        <taxon>Viridiplantae</taxon>
        <taxon>Streptophyta</taxon>
        <taxon>Embryophyta</taxon>
        <taxon>Tracheophyta</taxon>
        <taxon>Spermatophyta</taxon>
        <taxon>Magnoliopsida</taxon>
        <taxon>eudicotyledons</taxon>
        <taxon>Gunneridae</taxon>
        <taxon>Pentapetalae</taxon>
        <taxon>rosids</taxon>
        <taxon>fabids</taxon>
        <taxon>Rosales</taxon>
        <taxon>Cannabaceae</taxon>
        <taxon>Trema</taxon>
    </lineage>
</organism>
<comment type="caution">
    <text evidence="3">The sequence shown here is derived from an EMBL/GenBank/DDBJ whole genome shotgun (WGS) entry which is preliminary data.</text>
</comment>
<dbReference type="Gene3D" id="1.20.1280.50">
    <property type="match status" value="1"/>
</dbReference>
<feature type="compositionally biased region" description="Basic residues" evidence="1">
    <location>
        <begin position="1"/>
        <end position="18"/>
    </location>
</feature>
<dbReference type="STRING" id="63057.A0A2P5CAG4"/>
<gene>
    <name evidence="3" type="ORF">TorRG33x02_292450</name>
</gene>
<proteinExistence type="predicted"/>
<dbReference type="SUPFAM" id="SSF81383">
    <property type="entry name" value="F-box domain"/>
    <property type="match status" value="1"/>
</dbReference>
<dbReference type="InterPro" id="IPR017451">
    <property type="entry name" value="F-box-assoc_interact_dom"/>
</dbReference>
<reference evidence="4" key="1">
    <citation type="submission" date="2016-06" db="EMBL/GenBank/DDBJ databases">
        <title>Parallel loss of symbiosis genes in relatives of nitrogen-fixing non-legume Parasponia.</title>
        <authorList>
            <person name="Van Velzen R."/>
            <person name="Holmer R."/>
            <person name="Bu F."/>
            <person name="Rutten L."/>
            <person name="Van Zeijl A."/>
            <person name="Liu W."/>
            <person name="Santuari L."/>
            <person name="Cao Q."/>
            <person name="Sharma T."/>
            <person name="Shen D."/>
            <person name="Roswanjaya Y."/>
            <person name="Wardhani T."/>
            <person name="Kalhor M.S."/>
            <person name="Jansen J."/>
            <person name="Van den Hoogen J."/>
            <person name="Gungor B."/>
            <person name="Hartog M."/>
            <person name="Hontelez J."/>
            <person name="Verver J."/>
            <person name="Yang W.-C."/>
            <person name="Schijlen E."/>
            <person name="Repin R."/>
            <person name="Schilthuizen M."/>
            <person name="Schranz E."/>
            <person name="Heidstra R."/>
            <person name="Miyata K."/>
            <person name="Fedorova E."/>
            <person name="Kohlen W."/>
            <person name="Bisseling T."/>
            <person name="Smit S."/>
            <person name="Geurts R."/>
        </authorList>
    </citation>
    <scope>NUCLEOTIDE SEQUENCE [LARGE SCALE GENOMIC DNA]</scope>
    <source>
        <strain evidence="4">cv. RG33-2</strain>
    </source>
</reference>
<evidence type="ECO:0000256" key="1">
    <source>
        <dbReference type="SAM" id="MobiDB-lite"/>
    </source>
</evidence>
<accession>A0A2P5CAG4</accession>
<dbReference type="SMART" id="SM00256">
    <property type="entry name" value="FBOX"/>
    <property type="match status" value="1"/>
</dbReference>
<feature type="domain" description="F-box" evidence="2">
    <location>
        <begin position="38"/>
        <end position="88"/>
    </location>
</feature>
<dbReference type="InterPro" id="IPR006527">
    <property type="entry name" value="F-box-assoc_dom_typ1"/>
</dbReference>
<dbReference type="CDD" id="cd22157">
    <property type="entry name" value="F-box_AtFBW1-like"/>
    <property type="match status" value="1"/>
</dbReference>
<evidence type="ECO:0000313" key="4">
    <source>
        <dbReference type="Proteomes" id="UP000237000"/>
    </source>
</evidence>
<name>A0A2P5CAG4_TREOI</name>
<evidence type="ECO:0000259" key="2">
    <source>
        <dbReference type="PROSITE" id="PS50181"/>
    </source>
</evidence>
<keyword evidence="4" id="KW-1185">Reference proteome</keyword>
<dbReference type="PANTHER" id="PTHR31672:SF13">
    <property type="entry name" value="F-BOX PROTEIN CPR30-LIKE"/>
    <property type="match status" value="1"/>
</dbReference>
<feature type="region of interest" description="Disordered" evidence="1">
    <location>
        <begin position="1"/>
        <end position="36"/>
    </location>
</feature>
<dbReference type="InParanoid" id="A0A2P5CAG4"/>
<dbReference type="PANTHER" id="PTHR31672">
    <property type="entry name" value="BNACNNG10540D PROTEIN"/>
    <property type="match status" value="1"/>
</dbReference>
<dbReference type="InterPro" id="IPR050796">
    <property type="entry name" value="SCF_F-box_component"/>
</dbReference>
<dbReference type="InterPro" id="IPR036047">
    <property type="entry name" value="F-box-like_dom_sf"/>
</dbReference>
<dbReference type="Pfam" id="PF00646">
    <property type="entry name" value="F-box"/>
    <property type="match status" value="1"/>
</dbReference>
<dbReference type="NCBIfam" id="TIGR01640">
    <property type="entry name" value="F_box_assoc_1"/>
    <property type="match status" value="1"/>
</dbReference>
<dbReference type="PROSITE" id="PS50181">
    <property type="entry name" value="FBOX"/>
    <property type="match status" value="1"/>
</dbReference>
<dbReference type="OrthoDB" id="610337at2759"/>